<comment type="similarity">
    <text evidence="1">Belongs to the AB hydrolase superfamily. AB hydrolase 4 family.</text>
</comment>
<dbReference type="Gene3D" id="3.40.50.1820">
    <property type="entry name" value="alpha/beta hydrolase"/>
    <property type="match status" value="1"/>
</dbReference>
<feature type="domain" description="AB hydrolase-1" evidence="3">
    <location>
        <begin position="155"/>
        <end position="395"/>
    </location>
</feature>
<accession>A0A9W8HQA7</accession>
<dbReference type="PANTHER" id="PTHR10794">
    <property type="entry name" value="ABHYDROLASE DOMAIN-CONTAINING PROTEIN"/>
    <property type="match status" value="1"/>
</dbReference>
<reference evidence="4" key="1">
    <citation type="submission" date="2022-07" db="EMBL/GenBank/DDBJ databases">
        <title>Phylogenomic reconstructions and comparative analyses of Kickxellomycotina fungi.</title>
        <authorList>
            <person name="Reynolds N.K."/>
            <person name="Stajich J.E."/>
            <person name="Barry K."/>
            <person name="Grigoriev I.V."/>
            <person name="Crous P."/>
            <person name="Smith M.E."/>
        </authorList>
    </citation>
    <scope>NUCLEOTIDE SEQUENCE</scope>
    <source>
        <strain evidence="4">NRRL 1565</strain>
    </source>
</reference>
<feature type="non-terminal residue" evidence="4">
    <location>
        <position position="1"/>
    </location>
</feature>
<dbReference type="GO" id="GO:0051793">
    <property type="term" value="P:medium-chain fatty acid catabolic process"/>
    <property type="evidence" value="ECO:0007669"/>
    <property type="project" value="TreeGrafter"/>
</dbReference>
<dbReference type="GO" id="GO:0008126">
    <property type="term" value="F:acetylesterase activity"/>
    <property type="evidence" value="ECO:0007669"/>
    <property type="project" value="TreeGrafter"/>
</dbReference>
<evidence type="ECO:0000259" key="3">
    <source>
        <dbReference type="Pfam" id="PF00561"/>
    </source>
</evidence>
<protein>
    <recommendedName>
        <fullName evidence="3">AB hydrolase-1 domain-containing protein</fullName>
    </recommendedName>
</protein>
<dbReference type="InterPro" id="IPR029058">
    <property type="entry name" value="AB_hydrolase_fold"/>
</dbReference>
<dbReference type="Proteomes" id="UP001140094">
    <property type="component" value="Unassembled WGS sequence"/>
</dbReference>
<gene>
    <name evidence="4" type="ORF">H4R20_006715</name>
</gene>
<comment type="caution">
    <text evidence="4">The sequence shown here is derived from an EMBL/GenBank/DDBJ whole genome shotgun (WGS) entry which is preliminary data.</text>
</comment>
<dbReference type="InterPro" id="IPR012020">
    <property type="entry name" value="ABHD4"/>
</dbReference>
<dbReference type="EMBL" id="JANBUO010003108">
    <property type="protein sequence ID" value="KAJ2792910.1"/>
    <property type="molecule type" value="Genomic_DNA"/>
</dbReference>
<dbReference type="PANTHER" id="PTHR10794:SF63">
    <property type="entry name" value="ALPHA_BETA HYDROLASE 1, ISOFORM A"/>
    <property type="match status" value="1"/>
</dbReference>
<dbReference type="Pfam" id="PF00561">
    <property type="entry name" value="Abhydrolase_1"/>
    <property type="match status" value="1"/>
</dbReference>
<evidence type="ECO:0000256" key="1">
    <source>
        <dbReference type="ARBA" id="ARBA00010884"/>
    </source>
</evidence>
<feature type="active site" description="Charge relay system" evidence="2">
    <location>
        <position position="360"/>
    </location>
</feature>
<feature type="active site" description="Charge relay system" evidence="2">
    <location>
        <position position="389"/>
    </location>
</feature>
<name>A0A9W8HQA7_9FUNG</name>
<evidence type="ECO:0000313" key="5">
    <source>
        <dbReference type="Proteomes" id="UP001140094"/>
    </source>
</evidence>
<dbReference type="GO" id="GO:0047372">
    <property type="term" value="F:monoacylglycerol lipase activity"/>
    <property type="evidence" value="ECO:0007669"/>
    <property type="project" value="TreeGrafter"/>
</dbReference>
<keyword evidence="5" id="KW-1185">Reference proteome</keyword>
<feature type="active site" description="Charge relay system" evidence="2">
    <location>
        <position position="229"/>
    </location>
</feature>
<evidence type="ECO:0000313" key="4">
    <source>
        <dbReference type="EMBL" id="KAJ2792910.1"/>
    </source>
</evidence>
<dbReference type="InterPro" id="IPR050960">
    <property type="entry name" value="AB_hydrolase_4_sf"/>
</dbReference>
<organism evidence="4 5">
    <name type="scientific">Coemansia guatemalensis</name>
    <dbReference type="NCBI Taxonomy" id="2761395"/>
    <lineage>
        <taxon>Eukaryota</taxon>
        <taxon>Fungi</taxon>
        <taxon>Fungi incertae sedis</taxon>
        <taxon>Zoopagomycota</taxon>
        <taxon>Kickxellomycotina</taxon>
        <taxon>Kickxellomycetes</taxon>
        <taxon>Kickxellales</taxon>
        <taxon>Kickxellaceae</taxon>
        <taxon>Coemansia</taxon>
    </lineage>
</organism>
<dbReference type="OrthoDB" id="5954035at2759"/>
<dbReference type="AlphaFoldDB" id="A0A9W8HQA7"/>
<dbReference type="InterPro" id="IPR000073">
    <property type="entry name" value="AB_hydrolase_1"/>
</dbReference>
<evidence type="ECO:0000256" key="2">
    <source>
        <dbReference type="PIRSR" id="PIRSR005211-1"/>
    </source>
</evidence>
<dbReference type="SUPFAM" id="SSF53474">
    <property type="entry name" value="alpha/beta-Hydrolases"/>
    <property type="match status" value="1"/>
</dbReference>
<dbReference type="GO" id="GO:0051792">
    <property type="term" value="P:medium-chain fatty acid biosynthetic process"/>
    <property type="evidence" value="ECO:0007669"/>
    <property type="project" value="TreeGrafter"/>
</dbReference>
<sequence length="415" mass="45723">ILDRQPGGGDMLDITYPSSLGLVALAMLGYYGRRRYIENCRVRVLSADAKTSAIVRYTEAEGMVTLHDVLQKECPSLVDPELAYMIPTPYLGTGLLQTIYATLRVRLRNTASDVRYERELLVMEDGGTVSLDWYSAVEAQASSDWPPIAMMMAGVGGSSQEHHMRVMAKALAHSPAAFRTVVVNHRGTARTPITSARPYDSGFTDDFRAAVKHVQADYPHSKVVGIGFSMGANILTKYIGEEGPRCTLACAVAVCCPFDIRVSSAAINESNLLNDYVIQPSVMSTLMRAIKRASHLQVDPLWNLDVQRIKGATRLSELEEELMVKIGGYCDLDEYYEQSSSFNHVENIEIPFLAINSLDDRITPPQGIPMDKFVTNPSIALALVPHGGHLGFLTGVPPRIWFVKPIEEFVSAIIK</sequence>
<proteinExistence type="inferred from homology"/>
<dbReference type="PIRSF" id="PIRSF005211">
    <property type="entry name" value="Ab_hydro_YheT"/>
    <property type="match status" value="1"/>
</dbReference>